<feature type="compositionally biased region" description="Basic and acidic residues" evidence="1">
    <location>
        <begin position="205"/>
        <end position="224"/>
    </location>
</feature>
<feature type="region of interest" description="Disordered" evidence="1">
    <location>
        <begin position="183"/>
        <end position="236"/>
    </location>
</feature>
<organism evidence="2 3">
    <name type="scientific">Brenthis ino</name>
    <name type="common">lesser marbled fritillary</name>
    <dbReference type="NCBI Taxonomy" id="405034"/>
    <lineage>
        <taxon>Eukaryota</taxon>
        <taxon>Metazoa</taxon>
        <taxon>Ecdysozoa</taxon>
        <taxon>Arthropoda</taxon>
        <taxon>Hexapoda</taxon>
        <taxon>Insecta</taxon>
        <taxon>Pterygota</taxon>
        <taxon>Neoptera</taxon>
        <taxon>Endopterygota</taxon>
        <taxon>Lepidoptera</taxon>
        <taxon>Glossata</taxon>
        <taxon>Ditrysia</taxon>
        <taxon>Papilionoidea</taxon>
        <taxon>Nymphalidae</taxon>
        <taxon>Heliconiinae</taxon>
        <taxon>Argynnini</taxon>
        <taxon>Brenthis</taxon>
    </lineage>
</organism>
<sequence>MSVSVPETIGACLRIIGAVHSVRGCRVGTNIQTWSDSCVIFKSKMQDQWSDEAEKSRPTSRRNSGPFSRRGSVKKEPEKKIVTAPASSSSTPKKVSKPQNLDFVVTGKQLLKRGDRAHSLPAAYHRRQSVDSLLKSKRTLDSPRRVNSSSKSRNTSLECDMSLDLSQVSDFEDTSSKYGIKSMTQPVATSTPKKCLKSRSYSLQKESRLESKKSRESVSEESFHKTPSSAYSNSNRQALTELDYSSMSPECSGPSSGDSALMQDTLVSPRSQDYQDTSFCVSTYQEEAREAGEWGHFWANYNNSLARVPISRYYDQCPTPYRSDVDLADFELSTDGSRKRSPDNIKTINNIIRNEGIRLTPRETQNIIKCAHILGNVLTKAIERQTKEINEKIQDLNPIPPPEKELKKKTMTLDLKETVMPLEVKTTESVPTQTDISLPNTKSAPKIFENILRQLSLSSLDVKDKDKEDNLEE</sequence>
<feature type="compositionally biased region" description="Low complexity" evidence="1">
    <location>
        <begin position="82"/>
        <end position="93"/>
    </location>
</feature>
<accession>A0A8J9VGD7</accession>
<evidence type="ECO:0000313" key="2">
    <source>
        <dbReference type="EMBL" id="CAH0731237.1"/>
    </source>
</evidence>
<dbReference type="EMBL" id="OV170229">
    <property type="protein sequence ID" value="CAH0731237.1"/>
    <property type="molecule type" value="Genomic_DNA"/>
</dbReference>
<feature type="compositionally biased region" description="Polar residues" evidence="1">
    <location>
        <begin position="225"/>
        <end position="236"/>
    </location>
</feature>
<feature type="compositionally biased region" description="Polar residues" evidence="1">
    <location>
        <begin position="183"/>
        <end position="192"/>
    </location>
</feature>
<dbReference type="AlphaFoldDB" id="A0A8J9VGD7"/>
<feature type="region of interest" description="Disordered" evidence="1">
    <location>
        <begin position="128"/>
        <end position="158"/>
    </location>
</feature>
<evidence type="ECO:0000256" key="1">
    <source>
        <dbReference type="SAM" id="MobiDB-lite"/>
    </source>
</evidence>
<protein>
    <submittedName>
        <fullName evidence="2">Uncharacterized protein</fullName>
    </submittedName>
</protein>
<dbReference type="OrthoDB" id="7463268at2759"/>
<feature type="non-terminal residue" evidence="2">
    <location>
        <position position="473"/>
    </location>
</feature>
<gene>
    <name evidence="2" type="ORF">BINO364_LOCUS16133</name>
</gene>
<proteinExistence type="predicted"/>
<evidence type="ECO:0000313" key="3">
    <source>
        <dbReference type="Proteomes" id="UP000838878"/>
    </source>
</evidence>
<keyword evidence="3" id="KW-1185">Reference proteome</keyword>
<feature type="compositionally biased region" description="Polar residues" evidence="1">
    <location>
        <begin position="145"/>
        <end position="157"/>
    </location>
</feature>
<reference evidence="2" key="1">
    <citation type="submission" date="2021-12" db="EMBL/GenBank/DDBJ databases">
        <authorList>
            <person name="Martin H S."/>
        </authorList>
    </citation>
    <scope>NUCLEOTIDE SEQUENCE</scope>
</reference>
<name>A0A8J9VGD7_9NEOP</name>
<dbReference type="Proteomes" id="UP000838878">
    <property type="component" value="Chromosome 9"/>
</dbReference>
<feature type="region of interest" description="Disordered" evidence="1">
    <location>
        <begin position="49"/>
        <end position="99"/>
    </location>
</feature>